<dbReference type="SUPFAM" id="SSF53756">
    <property type="entry name" value="UDP-Glycosyltransferase/glycogen phosphorylase"/>
    <property type="match status" value="1"/>
</dbReference>
<sequence>MTKPIEQARVALIHYWLVGEAGGEKVVSEILRLFPQADVFTLIHDPAVSAKIAPGHKVTTSFLQKLPGVGRYYRKLLPLMPMAIESLDLRGYDLILSSESGPAKGVIAPIGALHVCYCHSPMRYLWDQAHEYAAESGRLTRWMMTFFGPRLRMWDYTSAQRVDAFVANSSHISRRIAAYYRRPSTVIHPPVDVDAFATSGAAAEDFYLIGGRHVGYKRIDLAIAAANARGRRLIITGEGPETARLRKLAGPTVEFRGQVPRAELAWLYANCRAFLMPGEEDFGITPIEAMAAGRPVIAYARGGALDSVIPGLSGLLFEDQSAEGLNAAIERLEAQPDQFDSARIRAHAEGFSAARFRDAYSALVRQLWSER</sequence>
<comment type="caution">
    <text evidence="3">The sequence shown here is derived from an EMBL/GenBank/DDBJ whole genome shotgun (WGS) entry which is preliminary data.</text>
</comment>
<gene>
    <name evidence="3" type="ORF">FHS31_001683</name>
</gene>
<evidence type="ECO:0000313" key="4">
    <source>
        <dbReference type="Proteomes" id="UP000727456"/>
    </source>
</evidence>
<reference evidence="3 4" key="1">
    <citation type="submission" date="2020-03" db="EMBL/GenBank/DDBJ databases">
        <title>Genomic Encyclopedia of Type Strains, Phase III (KMG-III): the genomes of soil and plant-associated and newly described type strains.</title>
        <authorList>
            <person name="Whitman W."/>
        </authorList>
    </citation>
    <scope>NUCLEOTIDE SEQUENCE [LARGE SCALE GENOMIC DNA]</scope>
    <source>
        <strain evidence="3 4">CECT 8804</strain>
    </source>
</reference>
<protein>
    <submittedName>
        <fullName evidence="3">Glycosyltransferase involved in cell wall biosynthesis</fullName>
    </submittedName>
</protein>
<dbReference type="InterPro" id="IPR028098">
    <property type="entry name" value="Glyco_trans_4-like_N"/>
</dbReference>
<dbReference type="Gene3D" id="3.40.50.2000">
    <property type="entry name" value="Glycogen Phosphorylase B"/>
    <property type="match status" value="2"/>
</dbReference>
<dbReference type="Proteomes" id="UP000727456">
    <property type="component" value="Unassembled WGS sequence"/>
</dbReference>
<name>A0ABX0TSL4_9SPHN</name>
<proteinExistence type="predicted"/>
<dbReference type="PANTHER" id="PTHR45947:SF3">
    <property type="entry name" value="SULFOQUINOVOSYL TRANSFERASE SQD2"/>
    <property type="match status" value="1"/>
</dbReference>
<dbReference type="PANTHER" id="PTHR45947">
    <property type="entry name" value="SULFOQUINOVOSYL TRANSFERASE SQD2"/>
    <property type="match status" value="1"/>
</dbReference>
<evidence type="ECO:0000259" key="2">
    <source>
        <dbReference type="Pfam" id="PF13439"/>
    </source>
</evidence>
<dbReference type="RefSeq" id="WP_167072895.1">
    <property type="nucleotide sequence ID" value="NZ_JAAOZC010000003.1"/>
</dbReference>
<keyword evidence="4" id="KW-1185">Reference proteome</keyword>
<evidence type="ECO:0000313" key="3">
    <source>
        <dbReference type="EMBL" id="NIJ08073.1"/>
    </source>
</evidence>
<feature type="domain" description="Glycosyltransferase subfamily 4-like N-terminal" evidence="2">
    <location>
        <begin position="22"/>
        <end position="194"/>
    </location>
</feature>
<dbReference type="Pfam" id="PF00534">
    <property type="entry name" value="Glycos_transf_1"/>
    <property type="match status" value="1"/>
</dbReference>
<accession>A0ABX0TSL4</accession>
<dbReference type="EMBL" id="JAAOZC010000003">
    <property type="protein sequence ID" value="NIJ08073.1"/>
    <property type="molecule type" value="Genomic_DNA"/>
</dbReference>
<dbReference type="InterPro" id="IPR001296">
    <property type="entry name" value="Glyco_trans_1"/>
</dbReference>
<organism evidence="3 4">
    <name type="scientific">Sphingomonas vulcanisoli</name>
    <dbReference type="NCBI Taxonomy" id="1658060"/>
    <lineage>
        <taxon>Bacteria</taxon>
        <taxon>Pseudomonadati</taxon>
        <taxon>Pseudomonadota</taxon>
        <taxon>Alphaproteobacteria</taxon>
        <taxon>Sphingomonadales</taxon>
        <taxon>Sphingomonadaceae</taxon>
        <taxon>Sphingomonas</taxon>
    </lineage>
</organism>
<dbReference type="Pfam" id="PF13439">
    <property type="entry name" value="Glyco_transf_4"/>
    <property type="match status" value="1"/>
</dbReference>
<feature type="domain" description="Glycosyl transferase family 1" evidence="1">
    <location>
        <begin position="205"/>
        <end position="337"/>
    </location>
</feature>
<dbReference type="InterPro" id="IPR050194">
    <property type="entry name" value="Glycosyltransferase_grp1"/>
</dbReference>
<evidence type="ECO:0000259" key="1">
    <source>
        <dbReference type="Pfam" id="PF00534"/>
    </source>
</evidence>